<keyword evidence="8 9" id="KW-0472">Membrane</keyword>
<feature type="transmembrane region" description="Helical" evidence="9">
    <location>
        <begin position="126"/>
        <end position="150"/>
    </location>
</feature>
<accession>A0A6P4YNV0</accession>
<dbReference type="AlphaFoldDB" id="A0A6P4YNV0"/>
<dbReference type="PANTHER" id="PTHR24223:SF456">
    <property type="entry name" value="MULTIDRUG RESISTANCE-ASSOCIATED PROTEIN LETHAL(2)03659"/>
    <property type="match status" value="1"/>
</dbReference>
<dbReference type="GO" id="GO:0005524">
    <property type="term" value="F:ATP binding"/>
    <property type="evidence" value="ECO:0007669"/>
    <property type="project" value="UniProtKB-KW"/>
</dbReference>
<dbReference type="GO" id="GO:0140359">
    <property type="term" value="F:ABC-type transporter activity"/>
    <property type="evidence" value="ECO:0007669"/>
    <property type="project" value="InterPro"/>
</dbReference>
<dbReference type="PANTHER" id="PTHR24223">
    <property type="entry name" value="ATP-BINDING CASSETTE SUB-FAMILY C"/>
    <property type="match status" value="1"/>
</dbReference>
<keyword evidence="7 9" id="KW-1133">Transmembrane helix</keyword>
<dbReference type="InterPro" id="IPR009147">
    <property type="entry name" value="CFTR/ABCC7"/>
</dbReference>
<dbReference type="GO" id="GO:0005886">
    <property type="term" value="C:plasma membrane"/>
    <property type="evidence" value="ECO:0007669"/>
    <property type="project" value="TreeGrafter"/>
</dbReference>
<dbReference type="Proteomes" id="UP000515135">
    <property type="component" value="Unplaced"/>
</dbReference>
<evidence type="ECO:0000259" key="10">
    <source>
        <dbReference type="PROSITE" id="PS50929"/>
    </source>
</evidence>
<dbReference type="RefSeq" id="XP_019631150.1">
    <property type="nucleotide sequence ID" value="XM_019775591.1"/>
</dbReference>
<dbReference type="InterPro" id="IPR050173">
    <property type="entry name" value="ABC_transporter_C-like"/>
</dbReference>
<keyword evidence="6" id="KW-0067">ATP-binding</keyword>
<dbReference type="GO" id="GO:0005254">
    <property type="term" value="F:chloride channel activity"/>
    <property type="evidence" value="ECO:0007669"/>
    <property type="project" value="InterPro"/>
</dbReference>
<dbReference type="PRINTS" id="PR01851">
    <property type="entry name" value="CYSFIBREGLTR"/>
</dbReference>
<evidence type="ECO:0000256" key="8">
    <source>
        <dbReference type="ARBA" id="ARBA00023136"/>
    </source>
</evidence>
<dbReference type="Pfam" id="PF00664">
    <property type="entry name" value="ABC_membrane"/>
    <property type="match status" value="1"/>
</dbReference>
<comment type="similarity">
    <text evidence="2">Belongs to the ABC transporter superfamily. ABCC family. Conjugate transporter (TC 3.A.1.208) subfamily.</text>
</comment>
<dbReference type="OrthoDB" id="6500128at2759"/>
<feature type="domain" description="ABC transmembrane type-1" evidence="10">
    <location>
        <begin position="177"/>
        <end position="339"/>
    </location>
</feature>
<keyword evidence="3" id="KW-0813">Transport</keyword>
<name>A0A6P4YNV0_BRABE</name>
<dbReference type="InterPro" id="IPR011527">
    <property type="entry name" value="ABC1_TM_dom"/>
</dbReference>
<evidence type="ECO:0000256" key="2">
    <source>
        <dbReference type="ARBA" id="ARBA00009726"/>
    </source>
</evidence>
<dbReference type="KEGG" id="bbel:109475048"/>
<protein>
    <submittedName>
        <fullName evidence="12">Multidrug resistance-associated protein 4-like</fullName>
    </submittedName>
</protein>
<evidence type="ECO:0000256" key="7">
    <source>
        <dbReference type="ARBA" id="ARBA00022989"/>
    </source>
</evidence>
<organism evidence="11 12">
    <name type="scientific">Branchiostoma belcheri</name>
    <name type="common">Amphioxus</name>
    <dbReference type="NCBI Taxonomy" id="7741"/>
    <lineage>
        <taxon>Eukaryota</taxon>
        <taxon>Metazoa</taxon>
        <taxon>Chordata</taxon>
        <taxon>Cephalochordata</taxon>
        <taxon>Leptocardii</taxon>
        <taxon>Amphioxiformes</taxon>
        <taxon>Branchiostomatidae</taxon>
        <taxon>Branchiostoma</taxon>
    </lineage>
</organism>
<evidence type="ECO:0000256" key="3">
    <source>
        <dbReference type="ARBA" id="ARBA00022448"/>
    </source>
</evidence>
<feature type="transmembrane region" description="Helical" evidence="9">
    <location>
        <begin position="280"/>
        <end position="304"/>
    </location>
</feature>
<feature type="transmembrane region" description="Helical" evidence="9">
    <location>
        <begin position="171"/>
        <end position="192"/>
    </location>
</feature>
<evidence type="ECO:0000313" key="12">
    <source>
        <dbReference type="RefSeq" id="XP_019631150.1"/>
    </source>
</evidence>
<dbReference type="GeneID" id="109475048"/>
<comment type="subcellular location">
    <subcellularLocation>
        <location evidence="1">Membrane</location>
        <topology evidence="1">Multi-pass membrane protein</topology>
    </subcellularLocation>
</comment>
<reference evidence="12" key="1">
    <citation type="submission" date="2025-08" db="UniProtKB">
        <authorList>
            <consortium name="RefSeq"/>
        </authorList>
    </citation>
    <scope>IDENTIFICATION</scope>
    <source>
        <tissue evidence="12">Gonad</tissue>
    </source>
</reference>
<dbReference type="Gene3D" id="1.20.1560.10">
    <property type="entry name" value="ABC transporter type 1, transmembrane domain"/>
    <property type="match status" value="2"/>
</dbReference>
<sequence>MAVPNTEESPLKTSGFFSRLFFCWLGDIFSKGYRRRLEPEDMYKVLEEDTALQVSQKLDRKWRQELACRNGKPSLTRAIARCFKSSILQHSLIISIEEIAKVVQPVFLGQLLSFFDVTSGIPVAHAYLYAAGVCACAVIQALTHHPAFFLAYRMGMRTRVGCSSLIYRKAFIFPDFLWIGPLQTVAILSLLWHEMGPSCLAGLLFVLLTIPIQSYLGKRLSTLRSEIALKTDKRVNLMHEVISGIRAVKLYTWEELFTHQIQDIRGNEVKDIKTSSAYRAFNAALFYCSAKIIMFFTFLTFSLIGGGITSRTVFVAVSYFDVLRLSLTWYTPLAVQFGSEAFASAKRIQEFLLLEEDDPVLTGTSPVSDPCEGYITLQNVSAAWKKT</sequence>
<evidence type="ECO:0000256" key="1">
    <source>
        <dbReference type="ARBA" id="ARBA00004141"/>
    </source>
</evidence>
<proteinExistence type="inferred from homology"/>
<keyword evidence="11" id="KW-1185">Reference proteome</keyword>
<gene>
    <name evidence="12" type="primary">LOC109475048</name>
</gene>
<evidence type="ECO:0000256" key="5">
    <source>
        <dbReference type="ARBA" id="ARBA00022741"/>
    </source>
</evidence>
<keyword evidence="5" id="KW-0547">Nucleotide-binding</keyword>
<keyword evidence="4 9" id="KW-0812">Transmembrane</keyword>
<feature type="non-terminal residue" evidence="12">
    <location>
        <position position="387"/>
    </location>
</feature>
<evidence type="ECO:0000313" key="11">
    <source>
        <dbReference type="Proteomes" id="UP000515135"/>
    </source>
</evidence>
<feature type="transmembrane region" description="Helical" evidence="9">
    <location>
        <begin position="198"/>
        <end position="216"/>
    </location>
</feature>
<dbReference type="SUPFAM" id="SSF90123">
    <property type="entry name" value="ABC transporter transmembrane region"/>
    <property type="match status" value="1"/>
</dbReference>
<dbReference type="InterPro" id="IPR036640">
    <property type="entry name" value="ABC1_TM_sf"/>
</dbReference>
<evidence type="ECO:0000256" key="4">
    <source>
        <dbReference type="ARBA" id="ARBA00022692"/>
    </source>
</evidence>
<dbReference type="PROSITE" id="PS50929">
    <property type="entry name" value="ABC_TM1F"/>
    <property type="match status" value="1"/>
</dbReference>
<evidence type="ECO:0000256" key="9">
    <source>
        <dbReference type="SAM" id="Phobius"/>
    </source>
</evidence>
<evidence type="ECO:0000256" key="6">
    <source>
        <dbReference type="ARBA" id="ARBA00022840"/>
    </source>
</evidence>